<dbReference type="Proteomes" id="UP000327044">
    <property type="component" value="Unassembled WGS sequence"/>
</dbReference>
<reference evidence="7 8" key="1">
    <citation type="journal article" date="2018" name="Elife">
        <title>Firefly genomes illuminate parallel origins of bioluminescence in beetles.</title>
        <authorList>
            <person name="Fallon T.R."/>
            <person name="Lower S.E."/>
            <person name="Chang C.H."/>
            <person name="Bessho-Uehara M."/>
            <person name="Martin G.J."/>
            <person name="Bewick A.J."/>
            <person name="Behringer M."/>
            <person name="Debat H.J."/>
            <person name="Wong I."/>
            <person name="Day J.C."/>
            <person name="Suvorov A."/>
            <person name="Silva C.J."/>
            <person name="Stanger-Hall K.F."/>
            <person name="Hall D.W."/>
            <person name="Schmitz R.J."/>
            <person name="Nelson D.R."/>
            <person name="Lewis S.M."/>
            <person name="Shigenobu S."/>
            <person name="Bybee S.M."/>
            <person name="Larracuente A.M."/>
            <person name="Oba Y."/>
            <person name="Weng J.K."/>
        </authorList>
    </citation>
    <scope>NUCLEOTIDE SEQUENCE [LARGE SCALE GENOMIC DNA]</scope>
    <source>
        <strain evidence="7">1611_PpyrPB1</strain>
        <tissue evidence="7">Whole body</tissue>
    </source>
</reference>
<evidence type="ECO:0000256" key="4">
    <source>
        <dbReference type="ARBA" id="ARBA00022825"/>
    </source>
</evidence>
<keyword evidence="4" id="KW-0720">Serine protease</keyword>
<dbReference type="PROSITE" id="PS50240">
    <property type="entry name" value="TRYPSIN_DOM"/>
    <property type="match status" value="1"/>
</dbReference>
<dbReference type="PANTHER" id="PTHR24276:SF91">
    <property type="entry name" value="AT26814P-RELATED"/>
    <property type="match status" value="1"/>
</dbReference>
<evidence type="ECO:0000313" key="8">
    <source>
        <dbReference type="Proteomes" id="UP000327044"/>
    </source>
</evidence>
<evidence type="ECO:0000259" key="6">
    <source>
        <dbReference type="PROSITE" id="PS50240"/>
    </source>
</evidence>
<proteinExistence type="inferred from homology"/>
<dbReference type="CDD" id="cd00190">
    <property type="entry name" value="Tryp_SPc"/>
    <property type="match status" value="1"/>
</dbReference>
<dbReference type="InParanoid" id="A0A5N4AYA7"/>
<gene>
    <name evidence="7" type="ORF">PPYR_04336</name>
</gene>
<name>A0A5N4AYA7_PHOPY</name>
<dbReference type="Pfam" id="PF00089">
    <property type="entry name" value="Trypsin"/>
    <property type="match status" value="1"/>
</dbReference>
<dbReference type="SUPFAM" id="SSF50494">
    <property type="entry name" value="Trypsin-like serine proteases"/>
    <property type="match status" value="1"/>
</dbReference>
<evidence type="ECO:0000313" key="7">
    <source>
        <dbReference type="EMBL" id="KAB0802150.1"/>
    </source>
</evidence>
<dbReference type="EMBL" id="VVIM01000002">
    <property type="protein sequence ID" value="KAB0802150.1"/>
    <property type="molecule type" value="Genomic_DNA"/>
</dbReference>
<dbReference type="AlphaFoldDB" id="A0A5N4AYA7"/>
<dbReference type="InterPro" id="IPR001254">
    <property type="entry name" value="Trypsin_dom"/>
</dbReference>
<dbReference type="InterPro" id="IPR018114">
    <property type="entry name" value="TRYPSIN_HIS"/>
</dbReference>
<dbReference type="GO" id="GO:0004252">
    <property type="term" value="F:serine-type endopeptidase activity"/>
    <property type="evidence" value="ECO:0007669"/>
    <property type="project" value="InterPro"/>
</dbReference>
<feature type="domain" description="Peptidase S1" evidence="6">
    <location>
        <begin position="23"/>
        <end position="252"/>
    </location>
</feature>
<dbReference type="PANTHER" id="PTHR24276">
    <property type="entry name" value="POLYSERASE-RELATED"/>
    <property type="match status" value="1"/>
</dbReference>
<dbReference type="PRINTS" id="PR00722">
    <property type="entry name" value="CHYMOTRYPSIN"/>
</dbReference>
<protein>
    <recommendedName>
        <fullName evidence="6">Peptidase S1 domain-containing protein</fullName>
    </recommendedName>
</protein>
<accession>A0A5N4AYA7</accession>
<dbReference type="GO" id="GO:0006508">
    <property type="term" value="P:proteolysis"/>
    <property type="evidence" value="ECO:0007669"/>
    <property type="project" value="UniProtKB-KW"/>
</dbReference>
<keyword evidence="2" id="KW-0645">Protease</keyword>
<keyword evidence="3" id="KW-0378">Hydrolase</keyword>
<keyword evidence="8" id="KW-1185">Reference proteome</keyword>
<comment type="similarity">
    <text evidence="1">Belongs to the peptidase S1 family.</text>
</comment>
<dbReference type="FunCoup" id="A0A5N4AYA7">
    <property type="interactions" value="51"/>
</dbReference>
<dbReference type="PROSITE" id="PS00134">
    <property type="entry name" value="TRYPSIN_HIS"/>
    <property type="match status" value="1"/>
</dbReference>
<sequence length="252" mass="27980">MVYNFPPPLFKRDTSDIEIGYRIIGGNETDIEEFPYQLSLERKGRHACGASLIKRNAFVTAAHCVYGWSVRDITVRAGSTLRDTGGEVRKPSDLIVHKKYSQNDYDYDVAVGLLEKPFVLSPTIQVIDLQPKNSKVNVGQLGNVTGWGNTVYGNYDGTYSKTLRVVQVPHVKHEKCQKLYPENPVTPRMICFGYSSGGKDSCQEDSGGPIVIDKKIVGIVSWGIGCGLPNQPGVYTHISNAEIYDFVTRNMK</sequence>
<evidence type="ECO:0000256" key="2">
    <source>
        <dbReference type="ARBA" id="ARBA00022670"/>
    </source>
</evidence>
<dbReference type="InterPro" id="IPR050430">
    <property type="entry name" value="Peptidase_S1"/>
</dbReference>
<dbReference type="Gene3D" id="2.40.10.10">
    <property type="entry name" value="Trypsin-like serine proteases"/>
    <property type="match status" value="1"/>
</dbReference>
<evidence type="ECO:0000256" key="5">
    <source>
        <dbReference type="ARBA" id="ARBA00023157"/>
    </source>
</evidence>
<comment type="caution">
    <text evidence="7">The sequence shown here is derived from an EMBL/GenBank/DDBJ whole genome shotgun (WGS) entry which is preliminary data.</text>
</comment>
<keyword evidence="5" id="KW-1015">Disulfide bond</keyword>
<dbReference type="FunFam" id="2.40.10.10:FF:000034">
    <property type="entry name" value="Eupolytin"/>
    <property type="match status" value="1"/>
</dbReference>
<evidence type="ECO:0000256" key="3">
    <source>
        <dbReference type="ARBA" id="ARBA00022801"/>
    </source>
</evidence>
<dbReference type="InterPro" id="IPR001314">
    <property type="entry name" value="Peptidase_S1A"/>
</dbReference>
<evidence type="ECO:0000256" key="1">
    <source>
        <dbReference type="ARBA" id="ARBA00007664"/>
    </source>
</evidence>
<dbReference type="InterPro" id="IPR043504">
    <property type="entry name" value="Peptidase_S1_PA_chymotrypsin"/>
</dbReference>
<dbReference type="InterPro" id="IPR009003">
    <property type="entry name" value="Peptidase_S1_PA"/>
</dbReference>
<dbReference type="SMART" id="SM00020">
    <property type="entry name" value="Tryp_SPc"/>
    <property type="match status" value="1"/>
</dbReference>
<organism evidence="7 8">
    <name type="scientific">Photinus pyralis</name>
    <name type="common">Common eastern firefly</name>
    <name type="synonym">Lampyris pyralis</name>
    <dbReference type="NCBI Taxonomy" id="7054"/>
    <lineage>
        <taxon>Eukaryota</taxon>
        <taxon>Metazoa</taxon>
        <taxon>Ecdysozoa</taxon>
        <taxon>Arthropoda</taxon>
        <taxon>Hexapoda</taxon>
        <taxon>Insecta</taxon>
        <taxon>Pterygota</taxon>
        <taxon>Neoptera</taxon>
        <taxon>Endopterygota</taxon>
        <taxon>Coleoptera</taxon>
        <taxon>Polyphaga</taxon>
        <taxon>Elateriformia</taxon>
        <taxon>Elateroidea</taxon>
        <taxon>Lampyridae</taxon>
        <taxon>Lampyrinae</taxon>
        <taxon>Photinus</taxon>
    </lineage>
</organism>